<dbReference type="GO" id="GO:0006508">
    <property type="term" value="P:proteolysis"/>
    <property type="evidence" value="ECO:0007669"/>
    <property type="project" value="UniProtKB-KW"/>
</dbReference>
<reference evidence="1 2" key="1">
    <citation type="submission" date="2018-04" db="EMBL/GenBank/DDBJ databases">
        <title>Genomic Encyclopedia of Type Strains, Phase III (KMG-III): the genomes of soil and plant-associated and newly described type strains.</title>
        <authorList>
            <person name="Whitman W."/>
        </authorList>
    </citation>
    <scope>NUCLEOTIDE SEQUENCE [LARGE SCALE GENOMIC DNA]</scope>
    <source>
        <strain evidence="1 2">KA25</strain>
    </source>
</reference>
<organism evidence="1 2">
    <name type="scientific">Cereibacter azotoformans</name>
    <dbReference type="NCBI Taxonomy" id="43057"/>
    <lineage>
        <taxon>Bacteria</taxon>
        <taxon>Pseudomonadati</taxon>
        <taxon>Pseudomonadota</taxon>
        <taxon>Alphaproteobacteria</taxon>
        <taxon>Rhodobacterales</taxon>
        <taxon>Paracoccaceae</taxon>
        <taxon>Cereibacter</taxon>
    </lineage>
</organism>
<keyword evidence="2" id="KW-1185">Reference proteome</keyword>
<dbReference type="InterPro" id="IPR021109">
    <property type="entry name" value="Peptidase_aspartic_dom_sf"/>
</dbReference>
<dbReference type="SUPFAM" id="SSF50630">
    <property type="entry name" value="Acid proteases"/>
    <property type="match status" value="1"/>
</dbReference>
<dbReference type="InterPro" id="IPR034122">
    <property type="entry name" value="Retropepsin-like_bacterial"/>
</dbReference>
<dbReference type="PROSITE" id="PS00141">
    <property type="entry name" value="ASP_PROTEASE"/>
    <property type="match status" value="1"/>
</dbReference>
<dbReference type="AlphaFoldDB" id="A0A2T5K9A0"/>
<gene>
    <name evidence="1" type="ORF">C8J28_106148</name>
</gene>
<dbReference type="OrthoDB" id="7595324at2"/>
<dbReference type="InterPro" id="IPR001969">
    <property type="entry name" value="Aspartic_peptidase_AS"/>
</dbReference>
<evidence type="ECO:0000313" key="2">
    <source>
        <dbReference type="Proteomes" id="UP000244060"/>
    </source>
</evidence>
<dbReference type="Proteomes" id="UP000244060">
    <property type="component" value="Unassembled WGS sequence"/>
</dbReference>
<dbReference type="RefSeq" id="WP_011908162.1">
    <property type="nucleotide sequence ID" value="NZ_CP089965.1"/>
</dbReference>
<dbReference type="InterPro" id="IPR011969">
    <property type="entry name" value="Clan_AA_Asp_peptidase_C"/>
</dbReference>
<dbReference type="GO" id="GO:0004190">
    <property type="term" value="F:aspartic-type endopeptidase activity"/>
    <property type="evidence" value="ECO:0007669"/>
    <property type="project" value="InterPro"/>
</dbReference>
<dbReference type="CDD" id="cd05483">
    <property type="entry name" value="retropepsin_like_bacteria"/>
    <property type="match status" value="1"/>
</dbReference>
<comment type="caution">
    <text evidence="1">The sequence shown here is derived from an EMBL/GenBank/DDBJ whole genome shotgun (WGS) entry which is preliminary data.</text>
</comment>
<dbReference type="NCBIfam" id="TIGR02281">
    <property type="entry name" value="clan_AA_DTGA"/>
    <property type="match status" value="1"/>
</dbReference>
<evidence type="ECO:0000313" key="1">
    <source>
        <dbReference type="EMBL" id="PTR19000.1"/>
    </source>
</evidence>
<accession>A0A2T5K9A0</accession>
<dbReference type="Pfam" id="PF13975">
    <property type="entry name" value="gag-asp_proteas"/>
    <property type="match status" value="1"/>
</dbReference>
<proteinExistence type="predicted"/>
<sequence length="191" mass="21244">MDGDLTARLVYLGLLLLALGTWVLVEYRGRIGAAIRAGLAWALIFVAVLAGYGLWRDVRHELTPTQAVMENSRIEVPRSRDGHYYVTLDIAGTPVRFMADTGASSIVLSQADARRLGIEPDRLDYLGEAITANGSVRTARVRVGPVALGPYREERIPAWVNEGPMDMSLLGMDYLRRFRIEIADDRMILSR</sequence>
<keyword evidence="1" id="KW-0645">Protease</keyword>
<dbReference type="Gene3D" id="2.40.70.10">
    <property type="entry name" value="Acid Proteases"/>
    <property type="match status" value="1"/>
</dbReference>
<keyword evidence="1" id="KW-0378">Hydrolase</keyword>
<dbReference type="EMBL" id="QAOT01000006">
    <property type="protein sequence ID" value="PTR19000.1"/>
    <property type="molecule type" value="Genomic_DNA"/>
</dbReference>
<name>A0A2T5K9A0_9RHOB</name>
<protein>
    <submittedName>
        <fullName evidence="1">Aspartyl protease family protein</fullName>
    </submittedName>
</protein>